<evidence type="ECO:0000256" key="1">
    <source>
        <dbReference type="SAM" id="Phobius"/>
    </source>
</evidence>
<evidence type="ECO:0000313" key="2">
    <source>
        <dbReference type="EMBL" id="GGH80417.1"/>
    </source>
</evidence>
<gene>
    <name evidence="2" type="ORF">GCM10011495_05610</name>
</gene>
<keyword evidence="1" id="KW-0812">Transmembrane</keyword>
<feature type="transmembrane region" description="Helical" evidence="1">
    <location>
        <begin position="307"/>
        <end position="330"/>
    </location>
</feature>
<feature type="transmembrane region" description="Helical" evidence="1">
    <location>
        <begin position="264"/>
        <end position="287"/>
    </location>
</feature>
<proteinExistence type="predicted"/>
<keyword evidence="1" id="KW-0472">Membrane</keyword>
<organism evidence="2 3">
    <name type="scientific">Hymenobacter frigidus</name>
    <dbReference type="NCBI Taxonomy" id="1524095"/>
    <lineage>
        <taxon>Bacteria</taxon>
        <taxon>Pseudomonadati</taxon>
        <taxon>Bacteroidota</taxon>
        <taxon>Cytophagia</taxon>
        <taxon>Cytophagales</taxon>
        <taxon>Hymenobacteraceae</taxon>
        <taxon>Hymenobacter</taxon>
    </lineage>
</organism>
<feature type="transmembrane region" description="Helical" evidence="1">
    <location>
        <begin position="372"/>
        <end position="388"/>
    </location>
</feature>
<dbReference type="Proteomes" id="UP000637774">
    <property type="component" value="Unassembled WGS sequence"/>
</dbReference>
<accession>A0ABQ1ZYL2</accession>
<protein>
    <recommendedName>
        <fullName evidence="4">Glycosyltransferase RgtA/B/C/D-like domain-containing protein</fullName>
    </recommendedName>
</protein>
<dbReference type="EMBL" id="BMGY01000003">
    <property type="protein sequence ID" value="GGH80417.1"/>
    <property type="molecule type" value="Genomic_DNA"/>
</dbReference>
<evidence type="ECO:0008006" key="4">
    <source>
        <dbReference type="Google" id="ProtNLM"/>
    </source>
</evidence>
<keyword evidence="1" id="KW-1133">Transmembrane helix</keyword>
<feature type="transmembrane region" description="Helical" evidence="1">
    <location>
        <begin position="183"/>
        <end position="207"/>
    </location>
</feature>
<dbReference type="PROSITE" id="PS51257">
    <property type="entry name" value="PROKAR_LIPOPROTEIN"/>
    <property type="match status" value="1"/>
</dbReference>
<name>A0ABQ1ZYL2_9BACT</name>
<reference evidence="3" key="1">
    <citation type="journal article" date="2019" name="Int. J. Syst. Evol. Microbiol.">
        <title>The Global Catalogue of Microorganisms (GCM) 10K type strain sequencing project: providing services to taxonomists for standard genome sequencing and annotation.</title>
        <authorList>
            <consortium name="The Broad Institute Genomics Platform"/>
            <consortium name="The Broad Institute Genome Sequencing Center for Infectious Disease"/>
            <person name="Wu L."/>
            <person name="Ma J."/>
        </authorList>
    </citation>
    <scope>NUCLEOTIDE SEQUENCE [LARGE SCALE GENOMIC DNA]</scope>
    <source>
        <strain evidence="3">CGMCC 1.14966</strain>
    </source>
</reference>
<dbReference type="RefSeq" id="WP_188560494.1">
    <property type="nucleotide sequence ID" value="NZ_BMGY01000003.1"/>
</dbReference>
<evidence type="ECO:0000313" key="3">
    <source>
        <dbReference type="Proteomes" id="UP000637774"/>
    </source>
</evidence>
<feature type="transmembrane region" description="Helical" evidence="1">
    <location>
        <begin position="238"/>
        <end position="257"/>
    </location>
</feature>
<comment type="caution">
    <text evidence="2">The sequence shown here is derived from an EMBL/GenBank/DDBJ whole genome shotgun (WGS) entry which is preliminary data.</text>
</comment>
<feature type="transmembrane region" description="Helical" evidence="1">
    <location>
        <begin position="214"/>
        <end position="232"/>
    </location>
</feature>
<feature type="transmembrane region" description="Helical" evidence="1">
    <location>
        <begin position="409"/>
        <end position="428"/>
    </location>
</feature>
<keyword evidence="3" id="KW-1185">Reference proteome</keyword>
<sequence length="595" mass="65666">MSEPLPRFLASLATALLAACAGYAALVLSATSTVEIRALDQIFPFYGWHVQALTAAELSVACQGLALGALLLVALLGLMVLPAVGRRELSKLLVEISSAGAGLLGALRTLSRQERRLSWAFLVLLTLVRVYFSFANPEYDDAVSYEVFVSKGLLATSAYYPIPNNHVFSNTISLLFYQVSPGFWWSMRLPVLLISTAATVLLFAGLVRRSNFRVALVAVSLFSGLQLSLYHAGVGRGYWLLILLAVVVFFSTLELNLERGRHRAAWAGLALAGVLGCYTVPPFVYVLASAFSWLGLGVLRQRAWPQLGVLAGIGLSIGAGAVLLYAPLLLVSGGSAFVGNGYVAPLAPGAFWTGLPGYLWHNEGFLAGQRTLGALITLPVLAFLGWMFQQVRTNQLSAQPARQLRALGVPALWFMAFPYAIIMVQRVFPPERVLLYKAAFFFILTGLVVDWALSRWTAPKFRWMRRGLATLAVLFGLYETYSVVRVNPVARGTNAAYHAGLHWLATQPPGAVLIPEPTHNLFFRFYAHTQARERTWQIDNMQRPNTRYSYVVAFPGKRGFFQPLFAFPPAYHNSEVEIYRMPNSYPLNTKPWRHD</sequence>
<feature type="transmembrane region" description="Helical" evidence="1">
    <location>
        <begin position="434"/>
        <end position="454"/>
    </location>
</feature>
<feature type="transmembrane region" description="Helical" evidence="1">
    <location>
        <begin position="53"/>
        <end position="81"/>
    </location>
</feature>
<feature type="transmembrane region" description="Helical" evidence="1">
    <location>
        <begin position="117"/>
        <end position="134"/>
    </location>
</feature>